<dbReference type="EMBL" id="JBHTMK010000051">
    <property type="protein sequence ID" value="MFD1371160.1"/>
    <property type="molecule type" value="Genomic_DNA"/>
</dbReference>
<name>A0ABW4ALL6_9ACTN</name>
<dbReference type="Gene3D" id="3.40.109.10">
    <property type="entry name" value="NADH Oxidase"/>
    <property type="match status" value="1"/>
</dbReference>
<dbReference type="PANTHER" id="PTHR43543:SF1">
    <property type="entry name" value="MALONIC SEMIALDEHYDE REDUCTASE RUTE-RELATED"/>
    <property type="match status" value="1"/>
</dbReference>
<gene>
    <name evidence="6" type="ORF">ACFQ5G_38000</name>
</gene>
<dbReference type="Pfam" id="PF00881">
    <property type="entry name" value="Nitroreductase"/>
    <property type="match status" value="1"/>
</dbReference>
<keyword evidence="7" id="KW-1185">Reference proteome</keyword>
<keyword evidence="3" id="KW-0521">NADP</keyword>
<organism evidence="6 7">
    <name type="scientific">Actinoplanes sichuanensis</name>
    <dbReference type="NCBI Taxonomy" id="512349"/>
    <lineage>
        <taxon>Bacteria</taxon>
        <taxon>Bacillati</taxon>
        <taxon>Actinomycetota</taxon>
        <taxon>Actinomycetes</taxon>
        <taxon>Micromonosporales</taxon>
        <taxon>Micromonosporaceae</taxon>
        <taxon>Actinoplanes</taxon>
    </lineage>
</organism>
<dbReference type="CDD" id="cd02148">
    <property type="entry name" value="RutE-like"/>
    <property type="match status" value="1"/>
</dbReference>
<evidence type="ECO:0000256" key="2">
    <source>
        <dbReference type="ARBA" id="ARBA00022643"/>
    </source>
</evidence>
<evidence type="ECO:0000259" key="5">
    <source>
        <dbReference type="Pfam" id="PF00881"/>
    </source>
</evidence>
<evidence type="ECO:0000313" key="7">
    <source>
        <dbReference type="Proteomes" id="UP001597183"/>
    </source>
</evidence>
<reference evidence="7" key="1">
    <citation type="journal article" date="2019" name="Int. J. Syst. Evol. Microbiol.">
        <title>The Global Catalogue of Microorganisms (GCM) 10K type strain sequencing project: providing services to taxonomists for standard genome sequencing and annotation.</title>
        <authorList>
            <consortium name="The Broad Institute Genomics Platform"/>
            <consortium name="The Broad Institute Genome Sequencing Center for Infectious Disease"/>
            <person name="Wu L."/>
            <person name="Ma J."/>
        </authorList>
    </citation>
    <scope>NUCLEOTIDE SEQUENCE [LARGE SCALE GENOMIC DNA]</scope>
    <source>
        <strain evidence="7">CCM 7526</strain>
    </source>
</reference>
<dbReference type="EC" id="1.1.1.298" evidence="6"/>
<dbReference type="RefSeq" id="WP_317789637.1">
    <property type="nucleotide sequence ID" value="NZ_AP028461.1"/>
</dbReference>
<protein>
    <submittedName>
        <fullName evidence="6">Malonic semialdehyde reductase</fullName>
        <ecNumber evidence="6">1.1.1.298</ecNumber>
    </submittedName>
</protein>
<feature type="domain" description="Nitroreductase" evidence="5">
    <location>
        <begin position="33"/>
        <end position="189"/>
    </location>
</feature>
<evidence type="ECO:0000256" key="4">
    <source>
        <dbReference type="ARBA" id="ARBA00023002"/>
    </source>
</evidence>
<sequence>MDTLSEADLIPDSTTRAARLDEDGRALLFTEARTASSFAATPVSDSELAEIWDLAKWPPTASNTQPLRVLYVRTEEGKSRLIPHLAEGNRAKSQSAPVVAVLALDTAFHEYVPEVFPHNPGLRDVYEANEPLRLTNGTFSAALQAGYFILAARSIGLVAGPMTGFDKPAVDAEFFPDGRFKSLVVVNLGHPGETPWRDRLPRLSPETTVQWV</sequence>
<dbReference type="SUPFAM" id="SSF55469">
    <property type="entry name" value="FMN-dependent nitroreductase-like"/>
    <property type="match status" value="1"/>
</dbReference>
<dbReference type="InterPro" id="IPR000415">
    <property type="entry name" value="Nitroreductase-like"/>
</dbReference>
<evidence type="ECO:0000256" key="3">
    <source>
        <dbReference type="ARBA" id="ARBA00022857"/>
    </source>
</evidence>
<keyword evidence="1" id="KW-0285">Flavoprotein</keyword>
<dbReference type="InterPro" id="IPR023936">
    <property type="entry name" value="RutE-like"/>
</dbReference>
<accession>A0ABW4ALL6</accession>
<evidence type="ECO:0000256" key="1">
    <source>
        <dbReference type="ARBA" id="ARBA00022630"/>
    </source>
</evidence>
<comment type="caution">
    <text evidence="6">The sequence shown here is derived from an EMBL/GenBank/DDBJ whole genome shotgun (WGS) entry which is preliminary data.</text>
</comment>
<dbReference type="NCBIfam" id="NF003768">
    <property type="entry name" value="PRK05365.1"/>
    <property type="match status" value="1"/>
</dbReference>
<dbReference type="Proteomes" id="UP001597183">
    <property type="component" value="Unassembled WGS sequence"/>
</dbReference>
<dbReference type="InterPro" id="IPR050461">
    <property type="entry name" value="Nitroreductase_HadB/RutE"/>
</dbReference>
<dbReference type="PANTHER" id="PTHR43543">
    <property type="entry name" value="MALONIC SEMIALDEHYDE REDUCTASE RUTE-RELATED"/>
    <property type="match status" value="1"/>
</dbReference>
<proteinExistence type="predicted"/>
<evidence type="ECO:0000313" key="6">
    <source>
        <dbReference type="EMBL" id="MFD1371160.1"/>
    </source>
</evidence>
<keyword evidence="4 6" id="KW-0560">Oxidoreductase</keyword>
<dbReference type="InterPro" id="IPR029479">
    <property type="entry name" value="Nitroreductase"/>
</dbReference>
<dbReference type="GO" id="GO:0035527">
    <property type="term" value="F:3-hydroxypropionate dehydrogenase (NADP+) activity"/>
    <property type="evidence" value="ECO:0007669"/>
    <property type="project" value="UniProtKB-EC"/>
</dbReference>
<keyword evidence="2" id="KW-0288">FMN</keyword>